<dbReference type="OrthoDB" id="9895617at2759"/>
<evidence type="ECO:0000313" key="3">
    <source>
        <dbReference type="Proteomes" id="UP000092730"/>
    </source>
</evidence>
<protein>
    <submittedName>
        <fullName evidence="1">Uncharacterized protein</fullName>
    </submittedName>
</protein>
<dbReference type="GeneID" id="30205408"/>
<dbReference type="KEGG" id="kbi:30205408"/>
<dbReference type="RefSeq" id="XP_019050572.1">
    <property type="nucleotide sequence ID" value="XM_019187694.1"/>
</dbReference>
<dbReference type="InterPro" id="IPR022234">
    <property type="entry name" value="DUF3759"/>
</dbReference>
<proteinExistence type="predicted"/>
<evidence type="ECO:0000313" key="1">
    <source>
        <dbReference type="EMBL" id="OCF29502.1"/>
    </source>
</evidence>
<dbReference type="EMBL" id="CP144541">
    <property type="protein sequence ID" value="WVW80337.1"/>
    <property type="molecule type" value="Genomic_DNA"/>
</dbReference>
<dbReference type="STRING" id="1296100.A0A1B9GEK4"/>
<reference evidence="2" key="4">
    <citation type="submission" date="2024-02" db="EMBL/GenBank/DDBJ databases">
        <title>Comparative genomics of Cryptococcus and Kwoniella reveals pathogenesis evolution and contrasting modes of karyotype evolution via chromosome fusion or intercentromeric recombination.</title>
        <authorList>
            <person name="Coelho M.A."/>
            <person name="David-Palma M."/>
            <person name="Shea T."/>
            <person name="Bowers K."/>
            <person name="McGinley-Smith S."/>
            <person name="Mohammad A.W."/>
            <person name="Gnirke A."/>
            <person name="Yurkov A.M."/>
            <person name="Nowrousian M."/>
            <person name="Sun S."/>
            <person name="Cuomo C.A."/>
            <person name="Heitman J."/>
        </authorList>
    </citation>
    <scope>NUCLEOTIDE SEQUENCE</scope>
    <source>
        <strain evidence="2">CBS 10118</strain>
    </source>
</reference>
<reference evidence="2" key="2">
    <citation type="submission" date="2013-07" db="EMBL/GenBank/DDBJ databases">
        <authorList>
            <consortium name="The Broad Institute Genome Sequencing Platform"/>
            <person name="Cuomo C."/>
            <person name="Litvintseva A."/>
            <person name="Chen Y."/>
            <person name="Heitman J."/>
            <person name="Sun S."/>
            <person name="Springer D."/>
            <person name="Dromer F."/>
            <person name="Young S.K."/>
            <person name="Zeng Q."/>
            <person name="Gargeya S."/>
            <person name="Fitzgerald M."/>
            <person name="Abouelleil A."/>
            <person name="Alvarado L."/>
            <person name="Berlin A.M."/>
            <person name="Chapman S.B."/>
            <person name="Dewar J."/>
            <person name="Goldberg J."/>
            <person name="Griggs A."/>
            <person name="Gujja S."/>
            <person name="Hansen M."/>
            <person name="Howarth C."/>
            <person name="Imamovic A."/>
            <person name="Larimer J."/>
            <person name="McCowan C."/>
            <person name="Murphy C."/>
            <person name="Pearson M."/>
            <person name="Priest M."/>
            <person name="Roberts A."/>
            <person name="Saif S."/>
            <person name="Shea T."/>
            <person name="Sykes S."/>
            <person name="Wortman J."/>
            <person name="Nusbaum C."/>
            <person name="Birren B."/>
        </authorList>
    </citation>
    <scope>NUCLEOTIDE SEQUENCE</scope>
    <source>
        <strain evidence="2">CBS 10118</strain>
    </source>
</reference>
<sequence length="149" mass="16470">MFEKLKAKISAHHSSHPLAKQRAEFLLVTADTPLERKAHFTAEVVGAGAAYQAFQAFENNEAHSKGIDGKVTHARSKEIIVGLAEGRVVKLVEEKRLPFTSETEKVKFIKQAQKHAAADAKRAVRESGLYSQHELEPLDADEKIAAKIM</sequence>
<evidence type="ECO:0000313" key="2">
    <source>
        <dbReference type="EMBL" id="WVW80337.1"/>
    </source>
</evidence>
<name>A0A1B9GEK4_9TREE</name>
<dbReference type="AlphaFoldDB" id="A0A1B9GEK4"/>
<dbReference type="Proteomes" id="UP000092730">
    <property type="component" value="Chromosome 1"/>
</dbReference>
<reference evidence="1" key="1">
    <citation type="submission" date="2013-07" db="EMBL/GenBank/DDBJ databases">
        <title>The Genome Sequence of Cryptococcus bestiolae CBS10118.</title>
        <authorList>
            <consortium name="The Broad Institute Genome Sequencing Platform"/>
            <person name="Cuomo C."/>
            <person name="Litvintseva A."/>
            <person name="Chen Y."/>
            <person name="Heitman J."/>
            <person name="Sun S."/>
            <person name="Springer D."/>
            <person name="Dromer F."/>
            <person name="Young S.K."/>
            <person name="Zeng Q."/>
            <person name="Gargeya S."/>
            <person name="Fitzgerald M."/>
            <person name="Abouelleil A."/>
            <person name="Alvarado L."/>
            <person name="Berlin A.M."/>
            <person name="Chapman S.B."/>
            <person name="Dewar J."/>
            <person name="Goldberg J."/>
            <person name="Griggs A."/>
            <person name="Gujja S."/>
            <person name="Hansen M."/>
            <person name="Howarth C."/>
            <person name="Imamovic A."/>
            <person name="Larimer J."/>
            <person name="McCowan C."/>
            <person name="Murphy C."/>
            <person name="Pearson M."/>
            <person name="Priest M."/>
            <person name="Roberts A."/>
            <person name="Saif S."/>
            <person name="Shea T."/>
            <person name="Sykes S."/>
            <person name="Wortman J."/>
            <person name="Nusbaum C."/>
            <person name="Birren B."/>
        </authorList>
    </citation>
    <scope>NUCLEOTIDE SEQUENCE [LARGE SCALE GENOMIC DNA]</scope>
    <source>
        <strain evidence="1">CBS 10118</strain>
    </source>
</reference>
<gene>
    <name evidence="1" type="ORF">I302_01009</name>
    <name evidence="2" type="ORF">I302_102317</name>
</gene>
<dbReference type="EMBL" id="KI894018">
    <property type="protein sequence ID" value="OCF29502.1"/>
    <property type="molecule type" value="Genomic_DNA"/>
</dbReference>
<dbReference type="VEuPathDB" id="FungiDB:I302_01009"/>
<dbReference type="Pfam" id="PF12585">
    <property type="entry name" value="DUF3759"/>
    <property type="match status" value="1"/>
</dbReference>
<keyword evidence="3" id="KW-1185">Reference proteome</keyword>
<reference evidence="1" key="3">
    <citation type="submission" date="2014-01" db="EMBL/GenBank/DDBJ databases">
        <title>Evolution of pathogenesis and genome organization in the Tremellales.</title>
        <authorList>
            <person name="Cuomo C."/>
            <person name="Litvintseva A."/>
            <person name="Heitman J."/>
            <person name="Chen Y."/>
            <person name="Sun S."/>
            <person name="Springer D."/>
            <person name="Dromer F."/>
            <person name="Young S."/>
            <person name="Zeng Q."/>
            <person name="Chapman S."/>
            <person name="Gujja S."/>
            <person name="Saif S."/>
            <person name="Birren B."/>
        </authorList>
    </citation>
    <scope>NUCLEOTIDE SEQUENCE</scope>
    <source>
        <strain evidence="1">CBS 10118</strain>
    </source>
</reference>
<accession>A0A1B9GEK4</accession>
<organism evidence="1">
    <name type="scientific">Kwoniella bestiolae CBS 10118</name>
    <dbReference type="NCBI Taxonomy" id="1296100"/>
    <lineage>
        <taxon>Eukaryota</taxon>
        <taxon>Fungi</taxon>
        <taxon>Dikarya</taxon>
        <taxon>Basidiomycota</taxon>
        <taxon>Agaricomycotina</taxon>
        <taxon>Tremellomycetes</taxon>
        <taxon>Tremellales</taxon>
        <taxon>Cryptococcaceae</taxon>
        <taxon>Kwoniella</taxon>
    </lineage>
</organism>